<protein>
    <submittedName>
        <fullName evidence="12">ABC transporter</fullName>
    </submittedName>
</protein>
<comment type="similarity">
    <text evidence="2">Belongs to the ABC-2 integral membrane protein family.</text>
</comment>
<organism evidence="12 13">
    <name type="scientific">Sphingomonas psychrotolerans</name>
    <dbReference type="NCBI Taxonomy" id="1327635"/>
    <lineage>
        <taxon>Bacteria</taxon>
        <taxon>Pseudomonadati</taxon>
        <taxon>Pseudomonadota</taxon>
        <taxon>Alphaproteobacteria</taxon>
        <taxon>Sphingomonadales</taxon>
        <taxon>Sphingomonadaceae</taxon>
        <taxon>Sphingomonas</taxon>
    </lineage>
</organism>
<dbReference type="GO" id="GO:0015774">
    <property type="term" value="P:polysaccharide transport"/>
    <property type="evidence" value="ECO:0007669"/>
    <property type="project" value="UniProtKB-KW"/>
</dbReference>
<feature type="transmembrane region" description="Helical" evidence="10">
    <location>
        <begin position="130"/>
        <end position="157"/>
    </location>
</feature>
<dbReference type="AlphaFoldDB" id="A0A2K8MK39"/>
<dbReference type="GO" id="GO:0043190">
    <property type="term" value="C:ATP-binding cassette (ABC) transporter complex"/>
    <property type="evidence" value="ECO:0007669"/>
    <property type="project" value="InterPro"/>
</dbReference>
<dbReference type="Pfam" id="PF01061">
    <property type="entry name" value="ABC2_membrane"/>
    <property type="match status" value="1"/>
</dbReference>
<keyword evidence="5" id="KW-0762">Sugar transport</keyword>
<dbReference type="GO" id="GO:0140359">
    <property type="term" value="F:ABC-type transporter activity"/>
    <property type="evidence" value="ECO:0007669"/>
    <property type="project" value="InterPro"/>
</dbReference>
<feature type="transmembrane region" description="Helical" evidence="10">
    <location>
        <begin position="89"/>
        <end position="109"/>
    </location>
</feature>
<dbReference type="PANTHER" id="PTHR30413">
    <property type="entry name" value="INNER MEMBRANE TRANSPORT PERMEASE"/>
    <property type="match status" value="1"/>
</dbReference>
<dbReference type="OrthoDB" id="8479094at2"/>
<feature type="transmembrane region" description="Helical" evidence="10">
    <location>
        <begin position="258"/>
        <end position="279"/>
    </location>
</feature>
<evidence type="ECO:0000256" key="8">
    <source>
        <dbReference type="ARBA" id="ARBA00023047"/>
    </source>
</evidence>
<dbReference type="GO" id="GO:0015920">
    <property type="term" value="P:lipopolysaccharide transport"/>
    <property type="evidence" value="ECO:0007669"/>
    <property type="project" value="TreeGrafter"/>
</dbReference>
<evidence type="ECO:0000256" key="2">
    <source>
        <dbReference type="ARBA" id="ARBA00007783"/>
    </source>
</evidence>
<evidence type="ECO:0000256" key="5">
    <source>
        <dbReference type="ARBA" id="ARBA00022597"/>
    </source>
</evidence>
<proteinExistence type="inferred from homology"/>
<feature type="transmembrane region" description="Helical" evidence="10">
    <location>
        <begin position="169"/>
        <end position="194"/>
    </location>
</feature>
<accession>A0A2K8MK39</accession>
<keyword evidence="8" id="KW-0625">Polysaccharide transport</keyword>
<evidence type="ECO:0000256" key="1">
    <source>
        <dbReference type="ARBA" id="ARBA00004651"/>
    </source>
</evidence>
<dbReference type="Proteomes" id="UP000229081">
    <property type="component" value="Chromosome"/>
</dbReference>
<dbReference type="EMBL" id="CP024923">
    <property type="protein sequence ID" value="ATY34248.1"/>
    <property type="molecule type" value="Genomic_DNA"/>
</dbReference>
<evidence type="ECO:0000256" key="3">
    <source>
        <dbReference type="ARBA" id="ARBA00022448"/>
    </source>
</evidence>
<reference evidence="12 13" key="1">
    <citation type="submission" date="2017-11" db="EMBL/GenBank/DDBJ databases">
        <title>Complete genome sequence of Sphingomonas sp. Strain Cra20, a psychrotolerant potential plant growth promoting rhizobacteria.</title>
        <authorList>
            <person name="Luo Y."/>
        </authorList>
    </citation>
    <scope>NUCLEOTIDE SEQUENCE [LARGE SCALE GENOMIC DNA]</scope>
    <source>
        <strain evidence="12 13">Cra20</strain>
    </source>
</reference>
<keyword evidence="6 10" id="KW-0812">Transmembrane</keyword>
<evidence type="ECO:0000256" key="6">
    <source>
        <dbReference type="ARBA" id="ARBA00022692"/>
    </source>
</evidence>
<gene>
    <name evidence="12" type="ORF">CVN68_21685</name>
</gene>
<dbReference type="InterPro" id="IPR000412">
    <property type="entry name" value="ABC_2_transport"/>
</dbReference>
<keyword evidence="9 10" id="KW-0472">Membrane</keyword>
<dbReference type="PRINTS" id="PR00164">
    <property type="entry name" value="ABC2TRNSPORT"/>
</dbReference>
<keyword evidence="3" id="KW-0813">Transport</keyword>
<evidence type="ECO:0000256" key="4">
    <source>
        <dbReference type="ARBA" id="ARBA00022475"/>
    </source>
</evidence>
<keyword evidence="13" id="KW-1185">Reference proteome</keyword>
<keyword evidence="4" id="KW-1003">Cell membrane</keyword>
<evidence type="ECO:0000256" key="7">
    <source>
        <dbReference type="ARBA" id="ARBA00022989"/>
    </source>
</evidence>
<keyword evidence="7 10" id="KW-1133">Transmembrane helix</keyword>
<comment type="subcellular location">
    <subcellularLocation>
        <location evidence="1">Cell membrane</location>
        <topology evidence="1">Multi-pass membrane protein</topology>
    </subcellularLocation>
</comment>
<dbReference type="PANTHER" id="PTHR30413:SF10">
    <property type="entry name" value="CAPSULE POLYSACCHARIDE EXPORT INNER-MEMBRANE PROTEIN CTRC"/>
    <property type="match status" value="1"/>
</dbReference>
<feature type="transmembrane region" description="Helical" evidence="10">
    <location>
        <begin position="206"/>
        <end position="223"/>
    </location>
</feature>
<feature type="transmembrane region" description="Helical" evidence="10">
    <location>
        <begin position="57"/>
        <end position="77"/>
    </location>
</feature>
<dbReference type="InterPro" id="IPR013525">
    <property type="entry name" value="ABC2_TM"/>
</dbReference>
<feature type="domain" description="ABC-2 type transporter transmembrane" evidence="11">
    <location>
        <begin position="41"/>
        <end position="248"/>
    </location>
</feature>
<evidence type="ECO:0000313" key="12">
    <source>
        <dbReference type="EMBL" id="ATY34248.1"/>
    </source>
</evidence>
<evidence type="ECO:0000256" key="9">
    <source>
        <dbReference type="ARBA" id="ARBA00023136"/>
    </source>
</evidence>
<dbReference type="KEGG" id="sphc:CVN68_21685"/>
<evidence type="ECO:0000313" key="13">
    <source>
        <dbReference type="Proteomes" id="UP000229081"/>
    </source>
</evidence>
<sequence>MGRSYRSRARVRRGFRIVIARNAFGGLAHYLDGLDVQRSVVGALIMRELHTRYGRENIGYAWLLVEPMLLATSVAVLHGNAGAHGGEDLLPIPFALGGYCMFMVFRSVIGRAESTLEANKPLLFHRMVTIFDMLVARALLEAASTLLALVVLLGLSWTLGYGGVPASPLVMLAGFGYMVWFSFALSMPICAASYFSKAVGKFVHPLTYLAMPISGTFFLLAWVPEPYRGMLYWFPLNQIFEMFHTGQFASVRSPYFDVMYVTFWCLGLTFLGLVSLRIVRKHVHLS</sequence>
<evidence type="ECO:0000259" key="11">
    <source>
        <dbReference type="Pfam" id="PF01061"/>
    </source>
</evidence>
<evidence type="ECO:0000256" key="10">
    <source>
        <dbReference type="SAM" id="Phobius"/>
    </source>
</evidence>
<name>A0A2K8MK39_9SPHN</name>